<accession>A0A565B5D2</accession>
<feature type="transmembrane region" description="Helical" evidence="6">
    <location>
        <begin position="277"/>
        <end position="298"/>
    </location>
</feature>
<dbReference type="GO" id="GO:0016020">
    <property type="term" value="C:membrane"/>
    <property type="evidence" value="ECO:0007669"/>
    <property type="project" value="UniProtKB-SubCell"/>
</dbReference>
<feature type="transmembrane region" description="Helical" evidence="6">
    <location>
        <begin position="428"/>
        <end position="452"/>
    </location>
</feature>
<evidence type="ECO:0000256" key="1">
    <source>
        <dbReference type="ARBA" id="ARBA00004141"/>
    </source>
</evidence>
<proteinExistence type="inferred from homology"/>
<evidence type="ECO:0000256" key="7">
    <source>
        <dbReference type="SAM" id="MobiDB-lite"/>
    </source>
</evidence>
<dbReference type="PANTHER" id="PTHR42893:SF11">
    <property type="entry name" value="PROTEIN DETOXIFICATION 43"/>
    <property type="match status" value="1"/>
</dbReference>
<dbReference type="GO" id="GO:0042910">
    <property type="term" value="F:xenobiotic transmembrane transporter activity"/>
    <property type="evidence" value="ECO:0007669"/>
    <property type="project" value="InterPro"/>
</dbReference>
<evidence type="ECO:0000256" key="4">
    <source>
        <dbReference type="ARBA" id="ARBA00022989"/>
    </source>
</evidence>
<dbReference type="Proteomes" id="UP000489600">
    <property type="component" value="Unassembled WGS sequence"/>
</dbReference>
<comment type="subcellular location">
    <subcellularLocation>
        <location evidence="1">Membrane</location>
        <topology evidence="1">Multi-pass membrane protein</topology>
    </subcellularLocation>
</comment>
<sequence length="529" mass="56115">MTESGDATTVPINVIRPIPFLVIFKDLTHVFSMDAIGREILSMAFPAALALAADPVASLIDTAFVGRLGAVQLAAVGVSIAIFNQASRITIFPIVSITTSFVAEEDTMERMKEEEAKKANLVHADTTLVQDSMEKGISSLTSNNTNQPQQPPVSDRKSSNGNKPNKKGKKTIKSASTAMIIGLILGLVQAIALIFSSMVLLGVMGVKKDSPVLSPAHRYLSIRSLGAPALLLSLSMQGIFRGFKDTTTPLFATVVADVINIVLDPIFIFVLRLGISGAAIAHVIAQYCMTLILFIRLAKKVNLKPPNFGELQFGKFLKNGGLLLARTIAVTFCQTLAAAMAARLGTTQMAAFQICLQVWLTTSLLADGLAVAGQAILACSFAEKDYNKVTAAASRVLQMGFVLGLGLSVFVGMGLYFGAGIFTKDPYVIHLIAIGIPFVAATQPINSLAFVLDGVNFGASDFAYTAYSMIGVAAISIGAVIYMAKFNGFLGIWIALTIYMGLRAITGIARIATGTGPWKFLRGRVSSSS</sequence>
<dbReference type="GO" id="GO:0015297">
    <property type="term" value="F:antiporter activity"/>
    <property type="evidence" value="ECO:0007669"/>
    <property type="project" value="InterPro"/>
</dbReference>
<keyword evidence="9" id="KW-1185">Reference proteome</keyword>
<dbReference type="CDD" id="cd13136">
    <property type="entry name" value="MATE_DinF_like"/>
    <property type="match status" value="1"/>
</dbReference>
<reference evidence="8" key="1">
    <citation type="submission" date="2019-07" db="EMBL/GenBank/DDBJ databases">
        <authorList>
            <person name="Dittberner H."/>
        </authorList>
    </citation>
    <scope>NUCLEOTIDE SEQUENCE [LARGE SCALE GENOMIC DNA]</scope>
</reference>
<feature type="transmembrane region" description="Helical" evidence="6">
    <location>
        <begin position="400"/>
        <end position="422"/>
    </location>
</feature>
<comment type="similarity">
    <text evidence="2 6">Belongs to the multi antimicrobial extrusion (MATE) (TC 2.A.66.1) family.</text>
</comment>
<gene>
    <name evidence="8" type="ORF">ANE_LOCUS7331</name>
</gene>
<dbReference type="Pfam" id="PF01554">
    <property type="entry name" value="MatE"/>
    <property type="match status" value="2"/>
</dbReference>
<feature type="transmembrane region" description="Helical" evidence="6">
    <location>
        <begin position="490"/>
        <end position="512"/>
    </location>
</feature>
<dbReference type="InterPro" id="IPR044644">
    <property type="entry name" value="DinF-like"/>
</dbReference>
<dbReference type="GO" id="GO:0015137">
    <property type="term" value="F:citrate transmembrane transporter activity"/>
    <property type="evidence" value="ECO:0007669"/>
    <property type="project" value="TreeGrafter"/>
</dbReference>
<dbReference type="NCBIfam" id="TIGR00797">
    <property type="entry name" value="matE"/>
    <property type="match status" value="1"/>
</dbReference>
<feature type="compositionally biased region" description="Polar residues" evidence="7">
    <location>
        <begin position="138"/>
        <end position="148"/>
    </location>
</feature>
<feature type="region of interest" description="Disordered" evidence="7">
    <location>
        <begin position="138"/>
        <end position="171"/>
    </location>
</feature>
<feature type="transmembrane region" description="Helical" evidence="6">
    <location>
        <begin position="225"/>
        <end position="243"/>
    </location>
</feature>
<keyword evidence="5 6" id="KW-0472">Membrane</keyword>
<evidence type="ECO:0000256" key="3">
    <source>
        <dbReference type="ARBA" id="ARBA00022692"/>
    </source>
</evidence>
<feature type="transmembrane region" description="Helical" evidence="6">
    <location>
        <begin position="323"/>
        <end position="344"/>
    </location>
</feature>
<dbReference type="EMBL" id="CABITT030000003">
    <property type="protein sequence ID" value="VVA96886.1"/>
    <property type="molecule type" value="Genomic_DNA"/>
</dbReference>
<protein>
    <recommendedName>
        <fullName evidence="6">Protein DETOXIFICATION</fullName>
    </recommendedName>
    <alternativeName>
        <fullName evidence="6">Multidrug and toxic compound extrusion protein</fullName>
    </alternativeName>
</protein>
<evidence type="ECO:0000256" key="2">
    <source>
        <dbReference type="ARBA" id="ARBA00010199"/>
    </source>
</evidence>
<keyword evidence="4 6" id="KW-1133">Transmembrane helix</keyword>
<keyword evidence="3 6" id="KW-0812">Transmembrane</keyword>
<dbReference type="PANTHER" id="PTHR42893">
    <property type="entry name" value="PROTEIN DETOXIFICATION 44, CHLOROPLASTIC-RELATED"/>
    <property type="match status" value="1"/>
</dbReference>
<evidence type="ECO:0000256" key="5">
    <source>
        <dbReference type="ARBA" id="ARBA00023136"/>
    </source>
</evidence>
<dbReference type="AlphaFoldDB" id="A0A565B5D2"/>
<evidence type="ECO:0000313" key="8">
    <source>
        <dbReference type="EMBL" id="VVA96886.1"/>
    </source>
</evidence>
<feature type="transmembrane region" description="Helical" evidence="6">
    <location>
        <begin position="356"/>
        <end position="379"/>
    </location>
</feature>
<dbReference type="OrthoDB" id="2126698at2759"/>
<evidence type="ECO:0000256" key="6">
    <source>
        <dbReference type="RuleBase" id="RU004914"/>
    </source>
</evidence>
<feature type="transmembrane region" description="Helical" evidence="6">
    <location>
        <begin position="464"/>
        <end position="484"/>
    </location>
</feature>
<dbReference type="InterPro" id="IPR002528">
    <property type="entry name" value="MATE_fam"/>
</dbReference>
<feature type="transmembrane region" description="Helical" evidence="6">
    <location>
        <begin position="177"/>
        <end position="205"/>
    </location>
</feature>
<evidence type="ECO:0000313" key="9">
    <source>
        <dbReference type="Proteomes" id="UP000489600"/>
    </source>
</evidence>
<organism evidence="8 9">
    <name type="scientific">Arabis nemorensis</name>
    <dbReference type="NCBI Taxonomy" id="586526"/>
    <lineage>
        <taxon>Eukaryota</taxon>
        <taxon>Viridiplantae</taxon>
        <taxon>Streptophyta</taxon>
        <taxon>Embryophyta</taxon>
        <taxon>Tracheophyta</taxon>
        <taxon>Spermatophyta</taxon>
        <taxon>Magnoliopsida</taxon>
        <taxon>eudicotyledons</taxon>
        <taxon>Gunneridae</taxon>
        <taxon>Pentapetalae</taxon>
        <taxon>rosids</taxon>
        <taxon>malvids</taxon>
        <taxon>Brassicales</taxon>
        <taxon>Brassicaceae</taxon>
        <taxon>Arabideae</taxon>
        <taxon>Arabis</taxon>
    </lineage>
</organism>
<name>A0A565B5D2_9BRAS</name>
<comment type="caution">
    <text evidence="8">The sequence shown here is derived from an EMBL/GenBank/DDBJ whole genome shotgun (WGS) entry which is preliminary data.</text>
</comment>
<feature type="transmembrane region" description="Helical" evidence="6">
    <location>
        <begin position="250"/>
        <end position="271"/>
    </location>
</feature>